<reference evidence="1" key="1">
    <citation type="submission" date="2020-10" db="EMBL/GenBank/DDBJ databases">
        <authorList>
            <person name="Gilroy R."/>
        </authorList>
    </citation>
    <scope>NUCLEOTIDE SEQUENCE</scope>
    <source>
        <strain evidence="1">ChiGjej1B1-2707</strain>
    </source>
</reference>
<protein>
    <submittedName>
        <fullName evidence="1">Uncharacterized protein</fullName>
    </submittedName>
</protein>
<evidence type="ECO:0000313" key="1">
    <source>
        <dbReference type="EMBL" id="HIR00851.1"/>
    </source>
</evidence>
<evidence type="ECO:0000313" key="2">
    <source>
        <dbReference type="Proteomes" id="UP000824261"/>
    </source>
</evidence>
<sequence>MGRYINRFARRGFWKRLFKPADRDLDEAFEDGAKCAENGSVWVEDGQIKGPGLDRFFHQQEVNAARVIDDIEEDCAPLLQELSKPFATYQGFLCRFAEADRRYKDAMGRHETAGDARSRNQARYDMDRAKAERDKLFDKLQEVREYAEDNGLSDLRAIQAKRLTEAEEHRAHMDHLMSYFLRGAASVLGSDTVHSTQQASTWTDNIIEGYIKLLEGGVNDGRWNMNFAQHLEGAAA</sequence>
<organism evidence="1 2">
    <name type="scientific">Candidatus Aveggerthella stercoripullorum</name>
    <dbReference type="NCBI Taxonomy" id="2840688"/>
    <lineage>
        <taxon>Bacteria</taxon>
        <taxon>Bacillati</taxon>
        <taxon>Actinomycetota</taxon>
        <taxon>Coriobacteriia</taxon>
        <taxon>Eggerthellales</taxon>
        <taxon>Eggerthellaceae</taxon>
        <taxon>Eggerthellaceae incertae sedis</taxon>
        <taxon>Candidatus Aveggerthella</taxon>
    </lineage>
</organism>
<dbReference type="EMBL" id="DVGB01000009">
    <property type="protein sequence ID" value="HIR00851.1"/>
    <property type="molecule type" value="Genomic_DNA"/>
</dbReference>
<reference evidence="1" key="2">
    <citation type="journal article" date="2021" name="PeerJ">
        <title>Extensive microbial diversity within the chicken gut microbiome revealed by metagenomics and culture.</title>
        <authorList>
            <person name="Gilroy R."/>
            <person name="Ravi A."/>
            <person name="Getino M."/>
            <person name="Pursley I."/>
            <person name="Horton D.L."/>
            <person name="Alikhan N.F."/>
            <person name="Baker D."/>
            <person name="Gharbi K."/>
            <person name="Hall N."/>
            <person name="Watson M."/>
            <person name="Adriaenssens E.M."/>
            <person name="Foster-Nyarko E."/>
            <person name="Jarju S."/>
            <person name="Secka A."/>
            <person name="Antonio M."/>
            <person name="Oren A."/>
            <person name="Chaudhuri R.R."/>
            <person name="La Ragione R."/>
            <person name="Hildebrand F."/>
            <person name="Pallen M.J."/>
        </authorList>
    </citation>
    <scope>NUCLEOTIDE SEQUENCE</scope>
    <source>
        <strain evidence="1">ChiGjej1B1-2707</strain>
    </source>
</reference>
<proteinExistence type="predicted"/>
<gene>
    <name evidence="1" type="ORF">IAA69_01020</name>
</gene>
<accession>A0A9D1A0W9</accession>
<name>A0A9D1A0W9_9ACTN</name>
<dbReference type="AlphaFoldDB" id="A0A9D1A0W9"/>
<comment type="caution">
    <text evidence="1">The sequence shown here is derived from an EMBL/GenBank/DDBJ whole genome shotgun (WGS) entry which is preliminary data.</text>
</comment>
<dbReference type="Proteomes" id="UP000824261">
    <property type="component" value="Unassembled WGS sequence"/>
</dbReference>